<reference evidence="2" key="1">
    <citation type="journal article" date="2020" name="Fungal Divers.">
        <title>Resolving the Mortierellaceae phylogeny through synthesis of multi-gene phylogenetics and phylogenomics.</title>
        <authorList>
            <person name="Vandepol N."/>
            <person name="Liber J."/>
            <person name="Desiro A."/>
            <person name="Na H."/>
            <person name="Kennedy M."/>
            <person name="Barry K."/>
            <person name="Grigoriev I.V."/>
            <person name="Miller A.N."/>
            <person name="O'Donnell K."/>
            <person name="Stajich J.E."/>
            <person name="Bonito G."/>
        </authorList>
    </citation>
    <scope>NUCLEOTIDE SEQUENCE</scope>
    <source>
        <strain evidence="2">NRRL 6426</strain>
    </source>
</reference>
<organism evidence="2 3">
    <name type="scientific">Linnemannia schmuckeri</name>
    <dbReference type="NCBI Taxonomy" id="64567"/>
    <lineage>
        <taxon>Eukaryota</taxon>
        <taxon>Fungi</taxon>
        <taxon>Fungi incertae sedis</taxon>
        <taxon>Mucoromycota</taxon>
        <taxon>Mortierellomycotina</taxon>
        <taxon>Mortierellomycetes</taxon>
        <taxon>Mortierellales</taxon>
        <taxon>Mortierellaceae</taxon>
        <taxon>Linnemannia</taxon>
    </lineage>
</organism>
<evidence type="ECO:0000256" key="1">
    <source>
        <dbReference type="SAM" id="MobiDB-lite"/>
    </source>
</evidence>
<gene>
    <name evidence="2" type="ORF">BG015_005575</name>
</gene>
<evidence type="ECO:0000313" key="3">
    <source>
        <dbReference type="Proteomes" id="UP000748756"/>
    </source>
</evidence>
<dbReference type="EMBL" id="JAAAUQ010000259">
    <property type="protein sequence ID" value="KAF9152235.1"/>
    <property type="molecule type" value="Genomic_DNA"/>
</dbReference>
<name>A0A9P5VCA3_9FUNG</name>
<dbReference type="Proteomes" id="UP000748756">
    <property type="component" value="Unassembled WGS sequence"/>
</dbReference>
<feature type="region of interest" description="Disordered" evidence="1">
    <location>
        <begin position="257"/>
        <end position="281"/>
    </location>
</feature>
<feature type="compositionally biased region" description="Basic and acidic residues" evidence="1">
    <location>
        <begin position="261"/>
        <end position="277"/>
    </location>
</feature>
<sequence>MWNYALRMLSSMHCCQHFNFSDTGNLPWDNSNRNNSRTTATTTIFDIPEILAEVFSYLDEPALRRSVVLVCRVWCLISLPRLSVREVVWDDTRASNNNKEVDRVLARLPGAFGLCWYSRPDRRGGIESSEPWQRFVGAVRRDYEHRCQRLRLQGQERDRHRHRSLEEGGRRLVFQNLQKLELGGAIDLGLATRTLLPLLPSLTILEMHTHARCSVSMGSVLLACPLLEQVHVSSLSVGAVELNWSWIPFGHVVDSNNLNNSKDRSNKDKGKNDESSHQLHPSSLPLRSVVLGNTSVELSGLKDLLSFTPDLQQLKLIQLSAPRTNQQLSREVSPSSAATNIATFFSQLKEALKRHGITLSSFHYSLDNEPPSAAAARLDEIRKEICHSRTNEWSFWTSADLPPFAFQTLVQIPNVVTTLELHSSKIARCPMTGCKLHQYLCESPHLLHLKAPRTAFLVGHFDIHELVDATIAAYNAGTETGTGAGAGTGAGHGAAVNTAVIPSAAMVVPVPTTITTSSPSPPIWKCRNLRSLHMAFRCSSQTQSHYYPPTLEILHLRTRILFGYISLVLPELRDLQIDTSLVDSANYNVHESKLYLAFEGGFCLLSRLHFLERLSVDAVCRRVFYEPWELTWMLGSEEVDVEGRRRERMSVIAGLEQNETGSMVERSTALRSRAEVTVPPRYLTCTACGAKTGRLRPTNNADDDHNDCDDEQDLRMALENLGHVQDIINVMNELNKVAGEGKEDVIKCWPHLQKIALYRPNRYGLSRREEAIQQLVPDTFFRALVRRTFY</sequence>
<proteinExistence type="predicted"/>
<comment type="caution">
    <text evidence="2">The sequence shown here is derived from an EMBL/GenBank/DDBJ whole genome shotgun (WGS) entry which is preliminary data.</text>
</comment>
<dbReference type="AlphaFoldDB" id="A0A9P5VCA3"/>
<dbReference type="OrthoDB" id="2436437at2759"/>
<evidence type="ECO:0000313" key="2">
    <source>
        <dbReference type="EMBL" id="KAF9152235.1"/>
    </source>
</evidence>
<evidence type="ECO:0008006" key="4">
    <source>
        <dbReference type="Google" id="ProtNLM"/>
    </source>
</evidence>
<protein>
    <recommendedName>
        <fullName evidence="4">F-box domain-containing protein</fullName>
    </recommendedName>
</protein>
<keyword evidence="3" id="KW-1185">Reference proteome</keyword>
<dbReference type="Gene3D" id="1.20.1280.50">
    <property type="match status" value="1"/>
</dbReference>
<accession>A0A9P5VCA3</accession>